<feature type="region of interest" description="Disordered" evidence="1">
    <location>
        <begin position="1"/>
        <end position="41"/>
    </location>
</feature>
<comment type="caution">
    <text evidence="2">The sequence shown here is derived from an EMBL/GenBank/DDBJ whole genome shotgun (WGS) entry which is preliminary data.</text>
</comment>
<evidence type="ECO:0000313" key="2">
    <source>
        <dbReference type="EMBL" id="CAF3892905.1"/>
    </source>
</evidence>
<accession>A0A819H1M1</accession>
<feature type="compositionally biased region" description="Basic and acidic residues" evidence="1">
    <location>
        <begin position="74"/>
        <end position="90"/>
    </location>
</feature>
<reference evidence="2" key="1">
    <citation type="submission" date="2021-02" db="EMBL/GenBank/DDBJ databases">
        <authorList>
            <person name="Nowell W R."/>
        </authorList>
    </citation>
    <scope>NUCLEOTIDE SEQUENCE</scope>
</reference>
<dbReference type="Proteomes" id="UP000663823">
    <property type="component" value="Unassembled WGS sequence"/>
</dbReference>
<gene>
    <name evidence="2" type="ORF">OTI717_LOCUS23369</name>
</gene>
<feature type="region of interest" description="Disordered" evidence="1">
    <location>
        <begin position="69"/>
        <end position="90"/>
    </location>
</feature>
<feature type="compositionally biased region" description="Polar residues" evidence="1">
    <location>
        <begin position="1"/>
        <end position="13"/>
    </location>
</feature>
<sequence>MDAANNGNITSETIPPPPYHKPPPSYGFSNPMIFHSPNQSGQVPISSPFYKAATKLRDKDLNKLKQARQVYETTRYDPKTGQDKEESKVDDKTDCFFIDLSR</sequence>
<evidence type="ECO:0000256" key="1">
    <source>
        <dbReference type="SAM" id="MobiDB-lite"/>
    </source>
</evidence>
<evidence type="ECO:0000313" key="3">
    <source>
        <dbReference type="Proteomes" id="UP000663823"/>
    </source>
</evidence>
<organism evidence="2 3">
    <name type="scientific">Rotaria sordida</name>
    <dbReference type="NCBI Taxonomy" id="392033"/>
    <lineage>
        <taxon>Eukaryota</taxon>
        <taxon>Metazoa</taxon>
        <taxon>Spiralia</taxon>
        <taxon>Gnathifera</taxon>
        <taxon>Rotifera</taxon>
        <taxon>Eurotatoria</taxon>
        <taxon>Bdelloidea</taxon>
        <taxon>Philodinida</taxon>
        <taxon>Philodinidae</taxon>
        <taxon>Rotaria</taxon>
    </lineage>
</organism>
<feature type="compositionally biased region" description="Pro residues" evidence="1">
    <location>
        <begin position="14"/>
        <end position="25"/>
    </location>
</feature>
<name>A0A819H1M1_9BILA</name>
<dbReference type="EMBL" id="CAJOAX010004161">
    <property type="protein sequence ID" value="CAF3892905.1"/>
    <property type="molecule type" value="Genomic_DNA"/>
</dbReference>
<protein>
    <submittedName>
        <fullName evidence="2">Uncharacterized protein</fullName>
    </submittedName>
</protein>
<proteinExistence type="predicted"/>
<dbReference type="AlphaFoldDB" id="A0A819H1M1"/>